<evidence type="ECO:0000313" key="3">
    <source>
        <dbReference type="Proteomes" id="UP000266673"/>
    </source>
</evidence>
<gene>
    <name evidence="2" type="ORF">C2G38_2211346</name>
</gene>
<dbReference type="OrthoDB" id="2439721at2759"/>
<feature type="region of interest" description="Disordered" evidence="1">
    <location>
        <begin position="123"/>
        <end position="164"/>
    </location>
</feature>
<keyword evidence="3" id="KW-1185">Reference proteome</keyword>
<dbReference type="AlphaFoldDB" id="A0A397UG51"/>
<dbReference type="Proteomes" id="UP000266673">
    <property type="component" value="Unassembled WGS sequence"/>
</dbReference>
<comment type="caution">
    <text evidence="2">The sequence shown here is derived from an EMBL/GenBank/DDBJ whole genome shotgun (WGS) entry which is preliminary data.</text>
</comment>
<evidence type="ECO:0000313" key="2">
    <source>
        <dbReference type="EMBL" id="RIB08571.1"/>
    </source>
</evidence>
<evidence type="ECO:0000256" key="1">
    <source>
        <dbReference type="SAM" id="MobiDB-lite"/>
    </source>
</evidence>
<name>A0A397UG51_9GLOM</name>
<feature type="compositionally biased region" description="Acidic residues" evidence="1">
    <location>
        <begin position="149"/>
        <end position="159"/>
    </location>
</feature>
<protein>
    <submittedName>
        <fullName evidence="2">Uncharacterized protein</fullName>
    </submittedName>
</protein>
<accession>A0A397UG51</accession>
<reference evidence="2 3" key="1">
    <citation type="submission" date="2018-06" db="EMBL/GenBank/DDBJ databases">
        <title>Comparative genomics reveals the genomic features of Rhizophagus irregularis, R. cerebriforme, R. diaphanum and Gigaspora rosea, and their symbiotic lifestyle signature.</title>
        <authorList>
            <person name="Morin E."/>
            <person name="San Clemente H."/>
            <person name="Chen E.C.H."/>
            <person name="De La Providencia I."/>
            <person name="Hainaut M."/>
            <person name="Kuo A."/>
            <person name="Kohler A."/>
            <person name="Murat C."/>
            <person name="Tang N."/>
            <person name="Roy S."/>
            <person name="Loubradou J."/>
            <person name="Henrissat B."/>
            <person name="Grigoriev I.V."/>
            <person name="Corradi N."/>
            <person name="Roux C."/>
            <person name="Martin F.M."/>
        </authorList>
    </citation>
    <scope>NUCLEOTIDE SEQUENCE [LARGE SCALE GENOMIC DNA]</scope>
    <source>
        <strain evidence="2 3">DAOM 194757</strain>
    </source>
</reference>
<dbReference type="EMBL" id="QKWP01001493">
    <property type="protein sequence ID" value="RIB08571.1"/>
    <property type="molecule type" value="Genomic_DNA"/>
</dbReference>
<proteinExistence type="predicted"/>
<sequence>MFYANNFEGSKDKEHCIYKTYLEAIYNDPNLLKTRDSESLQKSAKEALKNFKKEADLSQVAELWRNSPFFLETLKIAISLNADKMVSRVAELHDNFSDTIFSVTQDQLQSCFGHKRSHVYEENFQEPQRKKISTKTPERKVGKGGNILPDEEDNDEDEGVPAPKDTIINNSKKWILPSGQNLPAEENTFTLEVEGMVLKGDVNGAYKLCIENHVNSEENNYIYKISKIYAELSKNKVDILDYAGDTHTELDVIMKAFGYIIEGLNPGFGTYQKWGESFCPLKFASEVIPYKVVGDRCRSARVNQSILNGLLNLNLTDEQAKNIKVSFVQVCGTSGQMLIEDLIEGFYVVFPGPKFEFPTRLQHIKKLKSAINIINFIMDMYEQTNKIAETQENTRNGFNDIFSDDSDIKPTHYKAKYIHKPWWSPKSKKS</sequence>
<organism evidence="2 3">
    <name type="scientific">Gigaspora rosea</name>
    <dbReference type="NCBI Taxonomy" id="44941"/>
    <lineage>
        <taxon>Eukaryota</taxon>
        <taxon>Fungi</taxon>
        <taxon>Fungi incertae sedis</taxon>
        <taxon>Mucoromycota</taxon>
        <taxon>Glomeromycotina</taxon>
        <taxon>Glomeromycetes</taxon>
        <taxon>Diversisporales</taxon>
        <taxon>Gigasporaceae</taxon>
        <taxon>Gigaspora</taxon>
    </lineage>
</organism>